<organism evidence="2 3">
    <name type="scientific">Macrostomum lignano</name>
    <dbReference type="NCBI Taxonomy" id="282301"/>
    <lineage>
        <taxon>Eukaryota</taxon>
        <taxon>Metazoa</taxon>
        <taxon>Spiralia</taxon>
        <taxon>Lophotrochozoa</taxon>
        <taxon>Platyhelminthes</taxon>
        <taxon>Rhabditophora</taxon>
        <taxon>Macrostomorpha</taxon>
        <taxon>Macrostomida</taxon>
        <taxon>Macrostomidae</taxon>
        <taxon>Macrostomum</taxon>
    </lineage>
</organism>
<reference evidence="2 3" key="1">
    <citation type="submission" date="2017-06" db="EMBL/GenBank/DDBJ databases">
        <title>A platform for efficient transgenesis in Macrostomum lignano, a flatworm model organism for stem cell research.</title>
        <authorList>
            <person name="Berezikov E."/>
        </authorList>
    </citation>
    <scope>NUCLEOTIDE SEQUENCE [LARGE SCALE GENOMIC DNA]</scope>
    <source>
        <strain evidence="2">DV1</strain>
        <tissue evidence="2">Whole organism</tissue>
    </source>
</reference>
<dbReference type="OrthoDB" id="6038987at2759"/>
<evidence type="ECO:0000313" key="1">
    <source>
        <dbReference type="EMBL" id="PAA53067.1"/>
    </source>
</evidence>
<proteinExistence type="predicted"/>
<feature type="non-terminal residue" evidence="2">
    <location>
        <position position="1"/>
    </location>
</feature>
<comment type="caution">
    <text evidence="2">The sequence shown here is derived from an EMBL/GenBank/DDBJ whole genome shotgun (WGS) entry which is preliminary data.</text>
</comment>
<dbReference type="EMBL" id="NIVC01002425">
    <property type="protein sequence ID" value="PAA58001.1"/>
    <property type="molecule type" value="Genomic_DNA"/>
</dbReference>
<accession>A0A267E8T6</accession>
<dbReference type="Proteomes" id="UP000215902">
    <property type="component" value="Unassembled WGS sequence"/>
</dbReference>
<name>A0A267E8T6_9PLAT</name>
<evidence type="ECO:0000313" key="3">
    <source>
        <dbReference type="Proteomes" id="UP000215902"/>
    </source>
</evidence>
<evidence type="ECO:0000313" key="2">
    <source>
        <dbReference type="EMBL" id="PAA58001.1"/>
    </source>
</evidence>
<sequence length="175" mass="20525">QSSMSDSYRVPNLASRYKQQFMAPPLHEIGSMWMPRNGHVNTQHSSGVDYCQAGWRKWNSCQQWNTHWDMHARSAAAVEPDWYRRRLDYTRQADQKFLNWQYDRYSKPSQRRAFGEEVFPLKPENTGVNDVTRKPGAIKGDIPPVRYGLCHPDHYEEPNRAQTLPPIHDPYHVGN</sequence>
<dbReference type="EMBL" id="NIVC01003141">
    <property type="protein sequence ID" value="PAA53067.1"/>
    <property type="molecule type" value="Genomic_DNA"/>
</dbReference>
<gene>
    <name evidence="2" type="ORF">BOX15_Mlig026143g1</name>
    <name evidence="1" type="ORF">BOX15_Mlig026143g5</name>
</gene>
<protein>
    <submittedName>
        <fullName evidence="2">Uncharacterized protein</fullName>
    </submittedName>
</protein>
<keyword evidence="3" id="KW-1185">Reference proteome</keyword>
<dbReference type="AlphaFoldDB" id="A0A267E8T6"/>